<evidence type="ECO:0000313" key="2">
    <source>
        <dbReference type="Proteomes" id="UP001065593"/>
    </source>
</evidence>
<keyword evidence="2" id="KW-1185">Reference proteome</keyword>
<name>A0ABQ5NGD4_9BACI</name>
<reference evidence="1" key="1">
    <citation type="submission" date="2022-08" db="EMBL/GenBank/DDBJ databases">
        <title>Draft genome sequence of Lysinibacillus sp. strain KH24.</title>
        <authorList>
            <person name="Kanbe H."/>
            <person name="Itoh H."/>
        </authorList>
    </citation>
    <scope>NUCLEOTIDE SEQUENCE</scope>
    <source>
        <strain evidence="1">KH24</strain>
    </source>
</reference>
<comment type="caution">
    <text evidence="1">The sequence shown here is derived from an EMBL/GenBank/DDBJ whole genome shotgun (WGS) entry which is preliminary data.</text>
</comment>
<dbReference type="EMBL" id="BRZA01000001">
    <property type="protein sequence ID" value="GLC87335.1"/>
    <property type="molecule type" value="Genomic_DNA"/>
</dbReference>
<sequence>MNDKLIDERFLTMTFPVLIYLDSVGVMDFEGLHDVGQLAHVTGCDAFRLTSSYE</sequence>
<organism evidence="1 2">
    <name type="scientific">Lysinibacillus piscis</name>
    <dbReference type="NCBI Taxonomy" id="2518931"/>
    <lineage>
        <taxon>Bacteria</taxon>
        <taxon>Bacillati</taxon>
        <taxon>Bacillota</taxon>
        <taxon>Bacilli</taxon>
        <taxon>Bacillales</taxon>
        <taxon>Bacillaceae</taxon>
        <taxon>Lysinibacillus</taxon>
    </lineage>
</organism>
<proteinExistence type="predicted"/>
<protein>
    <submittedName>
        <fullName evidence="1">Uncharacterized protein</fullName>
    </submittedName>
</protein>
<gene>
    <name evidence="1" type="ORF">LYSBPC_04620</name>
</gene>
<dbReference type="Proteomes" id="UP001065593">
    <property type="component" value="Unassembled WGS sequence"/>
</dbReference>
<accession>A0ABQ5NGD4</accession>
<evidence type="ECO:0000313" key="1">
    <source>
        <dbReference type="EMBL" id="GLC87335.1"/>
    </source>
</evidence>